<feature type="compositionally biased region" description="Basic and acidic residues" evidence="1">
    <location>
        <begin position="81"/>
        <end position="106"/>
    </location>
</feature>
<evidence type="ECO:0000313" key="3">
    <source>
        <dbReference type="Proteomes" id="UP001152607"/>
    </source>
</evidence>
<feature type="compositionally biased region" description="Basic and acidic residues" evidence="1">
    <location>
        <begin position="115"/>
        <end position="131"/>
    </location>
</feature>
<feature type="compositionally biased region" description="Basic and acidic residues" evidence="1">
    <location>
        <begin position="161"/>
        <end position="185"/>
    </location>
</feature>
<protein>
    <submittedName>
        <fullName evidence="2">Uncharacterized protein</fullName>
    </submittedName>
</protein>
<dbReference type="Proteomes" id="UP001152607">
    <property type="component" value="Unassembled WGS sequence"/>
</dbReference>
<gene>
    <name evidence="2" type="ORF">PDIGIT_LOCUS8129</name>
</gene>
<accession>A0A9W4UIS1</accession>
<name>A0A9W4UIS1_9PLEO</name>
<dbReference type="AlphaFoldDB" id="A0A9W4UIS1"/>
<feature type="compositionally biased region" description="Basic and acidic residues" evidence="1">
    <location>
        <begin position="138"/>
        <end position="154"/>
    </location>
</feature>
<keyword evidence="3" id="KW-1185">Reference proteome</keyword>
<feature type="compositionally biased region" description="Basic residues" evidence="1">
    <location>
        <begin position="390"/>
        <end position="408"/>
    </location>
</feature>
<evidence type="ECO:0000256" key="1">
    <source>
        <dbReference type="SAM" id="MobiDB-lite"/>
    </source>
</evidence>
<sequence>MCKFTYTFYECGHRTEDNVRGCSHYKTDGVHCDVDNPTIKRSRCEVDVKKRNGFCPRCMQHQRLHADEAALQRDIEKAKRLDAEEQERNRKAHEAHLRKVQKESYRDFQSQEDETLARVLKESRERAERHNSQLGEDVLEKSSEQHKEQMEEKSGPPAEDGSTHPEAVKHKSSVDLRHGDLDKDANSSNRDTVTELGIKMGSIDTSGSQPPPPPPPPPLTRHATMPRFPPPDYSQPPKDQNYGRFKIGTRHQPIHPSQDLDEPPAAPSNNPPGRKDPMPSARLAGIVAPEVPAPVAFAVPSGDQRSRLRPTGLNRRSTLESRASQEESPNELEAQWSKRGIQREADEEEGSDSTSSIRPSQSASQVEARPTKPRVDSFGEEEDSGLSSMMRKHLSNLDQKRRKGWNGE</sequence>
<feature type="compositionally biased region" description="Low complexity" evidence="1">
    <location>
        <begin position="287"/>
        <end position="300"/>
    </location>
</feature>
<dbReference type="EMBL" id="CAOQHR010000005">
    <property type="protein sequence ID" value="CAI6335053.1"/>
    <property type="molecule type" value="Genomic_DNA"/>
</dbReference>
<feature type="compositionally biased region" description="Pro residues" evidence="1">
    <location>
        <begin position="209"/>
        <end position="219"/>
    </location>
</feature>
<feature type="region of interest" description="Disordered" evidence="1">
    <location>
        <begin position="81"/>
        <end position="408"/>
    </location>
</feature>
<feature type="compositionally biased region" description="Polar residues" evidence="1">
    <location>
        <begin position="352"/>
        <end position="365"/>
    </location>
</feature>
<proteinExistence type="predicted"/>
<comment type="caution">
    <text evidence="2">The sequence shown here is derived from an EMBL/GenBank/DDBJ whole genome shotgun (WGS) entry which is preliminary data.</text>
</comment>
<dbReference type="OrthoDB" id="3799287at2759"/>
<organism evidence="2 3">
    <name type="scientific">Periconia digitata</name>
    <dbReference type="NCBI Taxonomy" id="1303443"/>
    <lineage>
        <taxon>Eukaryota</taxon>
        <taxon>Fungi</taxon>
        <taxon>Dikarya</taxon>
        <taxon>Ascomycota</taxon>
        <taxon>Pezizomycotina</taxon>
        <taxon>Dothideomycetes</taxon>
        <taxon>Pleosporomycetidae</taxon>
        <taxon>Pleosporales</taxon>
        <taxon>Massarineae</taxon>
        <taxon>Periconiaceae</taxon>
        <taxon>Periconia</taxon>
    </lineage>
</organism>
<evidence type="ECO:0000313" key="2">
    <source>
        <dbReference type="EMBL" id="CAI6335053.1"/>
    </source>
</evidence>
<reference evidence="2" key="1">
    <citation type="submission" date="2023-01" db="EMBL/GenBank/DDBJ databases">
        <authorList>
            <person name="Van Ghelder C."/>
            <person name="Rancurel C."/>
        </authorList>
    </citation>
    <scope>NUCLEOTIDE SEQUENCE</scope>
    <source>
        <strain evidence="2">CNCM I-4278</strain>
    </source>
</reference>